<dbReference type="SMART" id="SM00228">
    <property type="entry name" value="PDZ"/>
    <property type="match status" value="1"/>
</dbReference>
<organism evidence="8 9">
    <name type="scientific">Desulfoluna spongiiphila</name>
    <dbReference type="NCBI Taxonomy" id="419481"/>
    <lineage>
        <taxon>Bacteria</taxon>
        <taxon>Pseudomonadati</taxon>
        <taxon>Thermodesulfobacteriota</taxon>
        <taxon>Desulfobacteria</taxon>
        <taxon>Desulfobacterales</taxon>
        <taxon>Desulfolunaceae</taxon>
        <taxon>Desulfoluna</taxon>
    </lineage>
</organism>
<keyword evidence="2 5" id="KW-0645">Protease</keyword>
<dbReference type="InterPro" id="IPR036034">
    <property type="entry name" value="PDZ_sf"/>
</dbReference>
<dbReference type="PANTHER" id="PTHR32060:SF30">
    <property type="entry name" value="CARBOXY-TERMINAL PROCESSING PROTEASE CTPA"/>
    <property type="match status" value="1"/>
</dbReference>
<keyword evidence="3 5" id="KW-0378">Hydrolase</keyword>
<evidence type="ECO:0000256" key="4">
    <source>
        <dbReference type="ARBA" id="ARBA00022825"/>
    </source>
</evidence>
<dbReference type="InterPro" id="IPR001478">
    <property type="entry name" value="PDZ"/>
</dbReference>
<dbReference type="InterPro" id="IPR005151">
    <property type="entry name" value="Tail-specific_protease"/>
</dbReference>
<dbReference type="GO" id="GO:0007165">
    <property type="term" value="P:signal transduction"/>
    <property type="evidence" value="ECO:0007669"/>
    <property type="project" value="TreeGrafter"/>
</dbReference>
<accession>A0A1G5I8V1</accession>
<dbReference type="CDD" id="cd06782">
    <property type="entry name" value="cpPDZ_CPP-like"/>
    <property type="match status" value="1"/>
</dbReference>
<dbReference type="Gene3D" id="2.30.42.10">
    <property type="match status" value="1"/>
</dbReference>
<dbReference type="SUPFAM" id="SSF50156">
    <property type="entry name" value="PDZ domain-like"/>
    <property type="match status" value="1"/>
</dbReference>
<comment type="similarity">
    <text evidence="1 5">Belongs to the peptidase S41A family.</text>
</comment>
<sequence length="414" mass="45187">MKRVYLIVTLACLLVPLTTGAAENGTYRNLRIFTDVIEEIERSYVDEPDSEQLIEEAIKGMVNSLDPHSALLPPQAHSELQEDTRGRFSGVGLVLAIRNEKLTVVSPIEGSPAKDAGIRNGDVIIAVDGEKTAALTMEESINLMRGPRGSMVTLTVLQKKGGKEMQVTLRRDEIPLQSVAHYELKRGFPFIAVTSFNDSTARDFEAALLAHEARGPVKGLVLDLRDNPGGILQQAVDMVDLFIEDGVIVSIKGRAKEQRQVWRATTDKPVRTFPVVVLINGGSASASEIVAGAMKDHKRGLILGTTSFGKGSVQNIVPLSDGYGLKLTVALYYTPSGVSIQAKGIVPDVELPYQEMAFTPEEKPMAERDLPNHIEASQSEDEEPLLKAPERLKRDNQVQRALELLLSRSIFGNG</sequence>
<dbReference type="STRING" id="419481.SAMN05216233_11862"/>
<keyword evidence="9" id="KW-1185">Reference proteome</keyword>
<dbReference type="Proteomes" id="UP000198870">
    <property type="component" value="Unassembled WGS sequence"/>
</dbReference>
<dbReference type="GO" id="GO:0004175">
    <property type="term" value="F:endopeptidase activity"/>
    <property type="evidence" value="ECO:0007669"/>
    <property type="project" value="TreeGrafter"/>
</dbReference>
<keyword evidence="6" id="KW-0732">Signal</keyword>
<dbReference type="PROSITE" id="PS50106">
    <property type="entry name" value="PDZ"/>
    <property type="match status" value="1"/>
</dbReference>
<dbReference type="NCBIfam" id="TIGR00225">
    <property type="entry name" value="prc"/>
    <property type="match status" value="1"/>
</dbReference>
<dbReference type="PANTHER" id="PTHR32060">
    <property type="entry name" value="TAIL-SPECIFIC PROTEASE"/>
    <property type="match status" value="1"/>
</dbReference>
<dbReference type="EMBL" id="FMUX01000018">
    <property type="protein sequence ID" value="SCY72377.1"/>
    <property type="molecule type" value="Genomic_DNA"/>
</dbReference>
<dbReference type="RefSeq" id="WP_092213472.1">
    <property type="nucleotide sequence ID" value="NZ_FMUX01000018.1"/>
</dbReference>
<dbReference type="AlphaFoldDB" id="A0A1G5I8V1"/>
<dbReference type="FunFam" id="2.30.42.10:FF:000063">
    <property type="entry name" value="Peptidase, S41 family"/>
    <property type="match status" value="1"/>
</dbReference>
<evidence type="ECO:0000256" key="1">
    <source>
        <dbReference type="ARBA" id="ARBA00009179"/>
    </source>
</evidence>
<evidence type="ECO:0000256" key="5">
    <source>
        <dbReference type="RuleBase" id="RU004404"/>
    </source>
</evidence>
<reference evidence="8 9" key="1">
    <citation type="submission" date="2016-10" db="EMBL/GenBank/DDBJ databases">
        <authorList>
            <person name="de Groot N.N."/>
        </authorList>
    </citation>
    <scope>NUCLEOTIDE SEQUENCE [LARGE SCALE GENOMIC DNA]</scope>
    <source>
        <strain evidence="8 9">AA1</strain>
    </source>
</reference>
<dbReference type="Gene3D" id="3.90.226.10">
    <property type="entry name" value="2-enoyl-CoA Hydratase, Chain A, domain 1"/>
    <property type="match status" value="1"/>
</dbReference>
<feature type="signal peptide" evidence="6">
    <location>
        <begin position="1"/>
        <end position="21"/>
    </location>
</feature>
<dbReference type="SMART" id="SM00245">
    <property type="entry name" value="TSPc"/>
    <property type="match status" value="1"/>
</dbReference>
<dbReference type="InterPro" id="IPR004447">
    <property type="entry name" value="Peptidase_S41A"/>
</dbReference>
<dbReference type="Pfam" id="PF03572">
    <property type="entry name" value="Peptidase_S41"/>
    <property type="match status" value="1"/>
</dbReference>
<evidence type="ECO:0000256" key="3">
    <source>
        <dbReference type="ARBA" id="ARBA00022801"/>
    </source>
</evidence>
<evidence type="ECO:0000256" key="2">
    <source>
        <dbReference type="ARBA" id="ARBA00022670"/>
    </source>
</evidence>
<evidence type="ECO:0000313" key="9">
    <source>
        <dbReference type="Proteomes" id="UP000198870"/>
    </source>
</evidence>
<proteinExistence type="inferred from homology"/>
<dbReference type="SUPFAM" id="SSF52096">
    <property type="entry name" value="ClpP/crotonase"/>
    <property type="match status" value="1"/>
</dbReference>
<dbReference type="InterPro" id="IPR029045">
    <property type="entry name" value="ClpP/crotonase-like_dom_sf"/>
</dbReference>
<dbReference type="InterPro" id="IPR041489">
    <property type="entry name" value="PDZ_6"/>
</dbReference>
<keyword evidence="4 5" id="KW-0720">Serine protease</keyword>
<evidence type="ECO:0000259" key="7">
    <source>
        <dbReference type="PROSITE" id="PS50106"/>
    </source>
</evidence>
<protein>
    <submittedName>
        <fullName evidence="8">Carboxyl-terminal processing protease</fullName>
    </submittedName>
</protein>
<dbReference type="Pfam" id="PF22694">
    <property type="entry name" value="CtpB_N-like"/>
    <property type="match status" value="1"/>
</dbReference>
<name>A0A1G5I8V1_9BACT</name>
<dbReference type="Gene3D" id="3.30.750.44">
    <property type="match status" value="1"/>
</dbReference>
<dbReference type="InterPro" id="IPR055210">
    <property type="entry name" value="CtpA/B_N"/>
</dbReference>
<evidence type="ECO:0000313" key="8">
    <source>
        <dbReference type="EMBL" id="SCY72377.1"/>
    </source>
</evidence>
<gene>
    <name evidence="8" type="ORF">SAMN05216233_11862</name>
</gene>
<dbReference type="GO" id="GO:0008236">
    <property type="term" value="F:serine-type peptidase activity"/>
    <property type="evidence" value="ECO:0007669"/>
    <property type="project" value="UniProtKB-KW"/>
</dbReference>
<feature type="chain" id="PRO_5011528455" evidence="6">
    <location>
        <begin position="22"/>
        <end position="414"/>
    </location>
</feature>
<dbReference type="GO" id="GO:0030288">
    <property type="term" value="C:outer membrane-bounded periplasmic space"/>
    <property type="evidence" value="ECO:0007669"/>
    <property type="project" value="TreeGrafter"/>
</dbReference>
<dbReference type="GO" id="GO:0006508">
    <property type="term" value="P:proteolysis"/>
    <property type="evidence" value="ECO:0007669"/>
    <property type="project" value="UniProtKB-KW"/>
</dbReference>
<dbReference type="Pfam" id="PF17820">
    <property type="entry name" value="PDZ_6"/>
    <property type="match status" value="1"/>
</dbReference>
<evidence type="ECO:0000256" key="6">
    <source>
        <dbReference type="SAM" id="SignalP"/>
    </source>
</evidence>
<dbReference type="CDD" id="cd07560">
    <property type="entry name" value="Peptidase_S41_CPP"/>
    <property type="match status" value="1"/>
</dbReference>
<feature type="domain" description="PDZ" evidence="7">
    <location>
        <begin position="77"/>
        <end position="145"/>
    </location>
</feature>
<dbReference type="OrthoDB" id="9812068at2"/>